<keyword evidence="8" id="KW-1185">Reference proteome</keyword>
<dbReference type="InterPro" id="IPR045214">
    <property type="entry name" value="Surf1/Surf4"/>
</dbReference>
<dbReference type="CDD" id="cd06662">
    <property type="entry name" value="SURF1"/>
    <property type="match status" value="1"/>
</dbReference>
<dbReference type="GO" id="GO:0005886">
    <property type="term" value="C:plasma membrane"/>
    <property type="evidence" value="ECO:0007669"/>
    <property type="project" value="UniProtKB-SubCell"/>
</dbReference>
<keyword evidence="3 6" id="KW-0812">Transmembrane</keyword>
<organism evidence="7 8">
    <name type="scientific">Thioalkalivibrio denitrificans</name>
    <dbReference type="NCBI Taxonomy" id="108003"/>
    <lineage>
        <taxon>Bacteria</taxon>
        <taxon>Pseudomonadati</taxon>
        <taxon>Pseudomonadota</taxon>
        <taxon>Gammaproteobacteria</taxon>
        <taxon>Chromatiales</taxon>
        <taxon>Ectothiorhodospiraceae</taxon>
        <taxon>Thioalkalivibrio</taxon>
    </lineage>
</organism>
<reference evidence="7 8" key="1">
    <citation type="submission" date="2017-02" db="EMBL/GenBank/DDBJ databases">
        <title>Genomic diversity within the haloalkaliphilic genus Thioalkalivibrio.</title>
        <authorList>
            <person name="Ahn A.-C."/>
            <person name="Meier-Kolthoff J."/>
            <person name="Overmars L."/>
            <person name="Richter M."/>
            <person name="Woyke T."/>
            <person name="Sorokin D.Y."/>
            <person name="Muyzer G."/>
        </authorList>
    </citation>
    <scope>NUCLEOTIDE SEQUENCE [LARGE SCALE GENOMIC DNA]</scope>
    <source>
        <strain evidence="7 8">ALJD</strain>
    </source>
</reference>
<dbReference type="EMBL" id="MVBK01000078">
    <property type="protein sequence ID" value="OOG23089.1"/>
    <property type="molecule type" value="Genomic_DNA"/>
</dbReference>
<keyword evidence="6" id="KW-1003">Cell membrane</keyword>
<evidence type="ECO:0000313" key="7">
    <source>
        <dbReference type="EMBL" id="OOG23089.1"/>
    </source>
</evidence>
<name>A0A1V3NDB3_9GAMM</name>
<dbReference type="PROSITE" id="PS50895">
    <property type="entry name" value="SURF1"/>
    <property type="match status" value="1"/>
</dbReference>
<evidence type="ECO:0000256" key="6">
    <source>
        <dbReference type="RuleBase" id="RU363076"/>
    </source>
</evidence>
<comment type="similarity">
    <text evidence="2 6">Belongs to the SURF1 family.</text>
</comment>
<evidence type="ECO:0000256" key="4">
    <source>
        <dbReference type="ARBA" id="ARBA00022989"/>
    </source>
</evidence>
<evidence type="ECO:0000256" key="5">
    <source>
        <dbReference type="ARBA" id="ARBA00023136"/>
    </source>
</evidence>
<keyword evidence="4 6" id="KW-1133">Transmembrane helix</keyword>
<comment type="subcellular location">
    <subcellularLocation>
        <location evidence="6">Cell membrane</location>
        <topology evidence="6">Multi-pass membrane protein</topology>
    </subcellularLocation>
    <subcellularLocation>
        <location evidence="1">Membrane</location>
    </subcellularLocation>
</comment>
<feature type="transmembrane region" description="Helical" evidence="6">
    <location>
        <begin position="12"/>
        <end position="31"/>
    </location>
</feature>
<evidence type="ECO:0000256" key="3">
    <source>
        <dbReference type="ARBA" id="ARBA00022692"/>
    </source>
</evidence>
<dbReference type="OrthoDB" id="9789940at2"/>
<protein>
    <recommendedName>
        <fullName evidence="6">SURF1-like protein</fullName>
    </recommendedName>
</protein>
<sequence>MRPGNYRFRFRLVPTLMLFILVPLFTSLGFWQLDRAQFKRDLAATIEQRSRLPVASLETLSADPHELQYRTVRASGELEAEGQFFIENRRRGGRTGFHVVTPLRLDDGRTRLLINRGWVATPRDGGLPEAEVPDGPVTVTGEVYIPLPPALQLHSGPEAAREWGRRWPYMTVDLFRATVDYPVMPFLLLQQPDDPHGFVREWPREQPSDGMHIGYAVQWFAFALIVILIYLRLGLSRRGAAEAAP</sequence>
<dbReference type="AlphaFoldDB" id="A0A1V3NDB3"/>
<dbReference type="STRING" id="108003.B1C78_12510"/>
<proteinExistence type="inferred from homology"/>
<dbReference type="PANTHER" id="PTHR23427:SF2">
    <property type="entry name" value="SURFEIT LOCUS PROTEIN 1"/>
    <property type="match status" value="1"/>
</dbReference>
<feature type="transmembrane region" description="Helical" evidence="6">
    <location>
        <begin position="213"/>
        <end position="231"/>
    </location>
</feature>
<dbReference type="PANTHER" id="PTHR23427">
    <property type="entry name" value="SURFEIT LOCUS PROTEIN"/>
    <property type="match status" value="1"/>
</dbReference>
<dbReference type="Pfam" id="PF02104">
    <property type="entry name" value="SURF1"/>
    <property type="match status" value="1"/>
</dbReference>
<keyword evidence="5 6" id="KW-0472">Membrane</keyword>
<dbReference type="Proteomes" id="UP000189462">
    <property type="component" value="Unassembled WGS sequence"/>
</dbReference>
<comment type="caution">
    <text evidence="7">The sequence shown here is derived from an EMBL/GenBank/DDBJ whole genome shotgun (WGS) entry which is preliminary data.</text>
</comment>
<dbReference type="InterPro" id="IPR002994">
    <property type="entry name" value="Surf1/Shy1"/>
</dbReference>
<evidence type="ECO:0000313" key="8">
    <source>
        <dbReference type="Proteomes" id="UP000189462"/>
    </source>
</evidence>
<accession>A0A1V3NDB3</accession>
<evidence type="ECO:0000256" key="2">
    <source>
        <dbReference type="ARBA" id="ARBA00007165"/>
    </source>
</evidence>
<gene>
    <name evidence="7" type="ORF">B1C78_12510</name>
</gene>
<evidence type="ECO:0000256" key="1">
    <source>
        <dbReference type="ARBA" id="ARBA00004370"/>
    </source>
</evidence>